<dbReference type="Gene3D" id="3.30.160.60">
    <property type="entry name" value="Classic Zinc Finger"/>
    <property type="match status" value="1"/>
</dbReference>
<sequence length="270" mass="28648">MFPRQFFLVSEGTRKPDTSVLQHAAEQLWSRLKADTTAFTVCASGAQPGSNALSPGQPRAIVTNVVIITTGKPLVPTNSQIPSSSTGPSIPIKIELLTTPTQTLEKSVGKFDNKAPNTIAEETTISLNSPDADRKPSLAPVGVPSSSNPNSSPSCSSFSYPSPNTSSPSRPASTATIATEAETQLQTRNDLPTSVFVKTEDGVTQSTTESGGHSADPTTAESQPAPVRTGQYTCFTCRQHFQSHTGLKRHNLALHVTQALPCDQCVKVFR</sequence>
<keyword evidence="5" id="KW-1185">Reference proteome</keyword>
<feature type="compositionally biased region" description="Low complexity" evidence="2">
    <location>
        <begin position="144"/>
        <end position="175"/>
    </location>
</feature>
<dbReference type="PROSITE" id="PS00028">
    <property type="entry name" value="ZINC_FINGER_C2H2_1"/>
    <property type="match status" value="1"/>
</dbReference>
<dbReference type="WBParaSite" id="ECPE_0000005901-mRNA-1">
    <property type="protein sequence ID" value="ECPE_0000005901-mRNA-1"/>
    <property type="gene ID" value="ECPE_0000005901"/>
</dbReference>
<dbReference type="InterPro" id="IPR013087">
    <property type="entry name" value="Znf_C2H2_type"/>
</dbReference>
<evidence type="ECO:0000259" key="3">
    <source>
        <dbReference type="PROSITE" id="PS50157"/>
    </source>
</evidence>
<dbReference type="AlphaFoldDB" id="A0A182ZZC5"/>
<dbReference type="GO" id="GO:0008270">
    <property type="term" value="F:zinc ion binding"/>
    <property type="evidence" value="ECO:0007669"/>
    <property type="project" value="UniProtKB-KW"/>
</dbReference>
<feature type="compositionally biased region" description="Polar residues" evidence="2">
    <location>
        <begin position="202"/>
        <end position="222"/>
    </location>
</feature>
<reference evidence="6" key="1">
    <citation type="submission" date="2016-06" db="UniProtKB">
        <authorList>
            <consortium name="WormBaseParasite"/>
        </authorList>
    </citation>
    <scope>IDENTIFICATION</scope>
</reference>
<keyword evidence="1" id="KW-0862">Zinc</keyword>
<organism evidence="6">
    <name type="scientific">Echinostoma caproni</name>
    <dbReference type="NCBI Taxonomy" id="27848"/>
    <lineage>
        <taxon>Eukaryota</taxon>
        <taxon>Metazoa</taxon>
        <taxon>Spiralia</taxon>
        <taxon>Lophotrochozoa</taxon>
        <taxon>Platyhelminthes</taxon>
        <taxon>Trematoda</taxon>
        <taxon>Digenea</taxon>
        <taxon>Plagiorchiida</taxon>
        <taxon>Echinostomata</taxon>
        <taxon>Echinostomatoidea</taxon>
        <taxon>Echinostomatidae</taxon>
        <taxon>Echinostoma</taxon>
    </lineage>
</organism>
<feature type="domain" description="C2H2-type" evidence="3">
    <location>
        <begin position="232"/>
        <end position="260"/>
    </location>
</feature>
<evidence type="ECO:0000256" key="2">
    <source>
        <dbReference type="SAM" id="MobiDB-lite"/>
    </source>
</evidence>
<dbReference type="PROSITE" id="PS50157">
    <property type="entry name" value="ZINC_FINGER_C2H2_2"/>
    <property type="match status" value="1"/>
</dbReference>
<proteinExistence type="predicted"/>
<accession>A0A182ZZC5</accession>
<evidence type="ECO:0000313" key="5">
    <source>
        <dbReference type="Proteomes" id="UP000272942"/>
    </source>
</evidence>
<evidence type="ECO:0000313" key="6">
    <source>
        <dbReference type="WBParaSite" id="ECPE_0000005901-mRNA-1"/>
    </source>
</evidence>
<protein>
    <submittedName>
        <fullName evidence="6">C2H2-type domain-containing protein</fullName>
    </submittedName>
</protein>
<gene>
    <name evidence="4" type="ORF">ECPE_LOCUS60</name>
</gene>
<dbReference type="Proteomes" id="UP000272942">
    <property type="component" value="Unassembled WGS sequence"/>
</dbReference>
<feature type="region of interest" description="Disordered" evidence="2">
    <location>
        <begin position="201"/>
        <end position="226"/>
    </location>
</feature>
<keyword evidence="1" id="KW-0479">Metal-binding</keyword>
<reference evidence="4 5" key="2">
    <citation type="submission" date="2018-11" db="EMBL/GenBank/DDBJ databases">
        <authorList>
            <consortium name="Pathogen Informatics"/>
        </authorList>
    </citation>
    <scope>NUCLEOTIDE SEQUENCE [LARGE SCALE GENOMIC DNA]</scope>
    <source>
        <strain evidence="4 5">Egypt</strain>
    </source>
</reference>
<feature type="region of interest" description="Disordered" evidence="2">
    <location>
        <begin position="122"/>
        <end position="175"/>
    </location>
</feature>
<evidence type="ECO:0000256" key="1">
    <source>
        <dbReference type="PROSITE-ProRule" id="PRU00042"/>
    </source>
</evidence>
<dbReference type="EMBL" id="UZAN01000148">
    <property type="protein sequence ID" value="VDP16538.1"/>
    <property type="molecule type" value="Genomic_DNA"/>
</dbReference>
<evidence type="ECO:0000313" key="4">
    <source>
        <dbReference type="EMBL" id="VDP16538.1"/>
    </source>
</evidence>
<name>A0A182ZZC5_9TREM</name>
<keyword evidence="1" id="KW-0863">Zinc-finger</keyword>